<dbReference type="Gene3D" id="3.40.50.720">
    <property type="entry name" value="NAD(P)-binding Rossmann-like Domain"/>
    <property type="match status" value="1"/>
</dbReference>
<evidence type="ECO:0000259" key="6">
    <source>
        <dbReference type="Pfam" id="PF01370"/>
    </source>
</evidence>
<dbReference type="PANTHER" id="PTHR43725">
    <property type="entry name" value="UDP-GLUCOSE 4-EPIMERASE"/>
    <property type="match status" value="1"/>
</dbReference>
<dbReference type="PANTHER" id="PTHR43725:SF53">
    <property type="entry name" value="UDP-ARABINOSE 4-EPIMERASE 1"/>
    <property type="match status" value="1"/>
</dbReference>
<dbReference type="Pfam" id="PF01370">
    <property type="entry name" value="Epimerase"/>
    <property type="match status" value="1"/>
</dbReference>
<evidence type="ECO:0000256" key="5">
    <source>
        <dbReference type="ARBA" id="ARBA00033067"/>
    </source>
</evidence>
<protein>
    <recommendedName>
        <fullName evidence="3">UDP-glucose 4-epimerase</fullName>
    </recommendedName>
    <alternativeName>
        <fullName evidence="5">Galactowaldenase</fullName>
    </alternativeName>
    <alternativeName>
        <fullName evidence="4">UDP-galactose 4-epimerase</fullName>
    </alternativeName>
</protein>
<dbReference type="SUPFAM" id="SSF51735">
    <property type="entry name" value="NAD(P)-binding Rossmann-fold domains"/>
    <property type="match status" value="1"/>
</dbReference>
<dbReference type="Proteomes" id="UP000500953">
    <property type="component" value="Chromosome"/>
</dbReference>
<dbReference type="EMBL" id="CP046173">
    <property type="protein sequence ID" value="QIS19558.1"/>
    <property type="molecule type" value="Genomic_DNA"/>
</dbReference>
<sequence>MRVLVTGANGYVGRAVVAALSASGHDPVAMVRREGPVSDASEVRVADLLDDAALRQAVAGVDAVCHLAGLTRARESISEPLRYFRVNTAGTIALLDAMNWAGVRKLVFASTGSIYGTPDRQPMSEELPDAPPHAYASSKLAAEMGIEAQCRAGHLAAGIIRMLNVAGGADPDPTRLVPRALDAAAGRSVLAINGPGTAVRDYLHITDAADAFVASLEHLPAVGKAERYNIGSGSGKSVLDVVAAVERVTGRRVPLEHRPPAAEPTALISNSSKARSEIFWTPKHSDIDEIVRHAWRTSFVAR</sequence>
<evidence type="ECO:0000256" key="2">
    <source>
        <dbReference type="ARBA" id="ARBA00007637"/>
    </source>
</evidence>
<organism evidence="7 8">
    <name type="scientific">Nocardia terpenica</name>
    <dbReference type="NCBI Taxonomy" id="455432"/>
    <lineage>
        <taxon>Bacteria</taxon>
        <taxon>Bacillati</taxon>
        <taxon>Actinomycetota</taxon>
        <taxon>Actinomycetes</taxon>
        <taxon>Mycobacteriales</taxon>
        <taxon>Nocardiaceae</taxon>
        <taxon>Nocardia</taxon>
    </lineage>
</organism>
<proteinExistence type="inferred from homology"/>
<reference evidence="7 8" key="1">
    <citation type="journal article" date="2019" name="ACS Chem. Biol.">
        <title>Identification and Mobilization of a Cryptic Antibiotic Biosynthesis Gene Locus from a Human-Pathogenic Nocardia Isolate.</title>
        <authorList>
            <person name="Herisse M."/>
            <person name="Ishida K."/>
            <person name="Porter J.L."/>
            <person name="Howden B."/>
            <person name="Hertweck C."/>
            <person name="Stinear T.P."/>
            <person name="Pidot S.J."/>
        </authorList>
    </citation>
    <scope>NUCLEOTIDE SEQUENCE [LARGE SCALE GENOMIC DNA]</scope>
    <source>
        <strain evidence="7 8">AUSMDU00012715</strain>
    </source>
</reference>
<evidence type="ECO:0000256" key="1">
    <source>
        <dbReference type="ARBA" id="ARBA00004947"/>
    </source>
</evidence>
<name>A0A6G9Z224_9NOCA</name>
<dbReference type="InterPro" id="IPR036291">
    <property type="entry name" value="NAD(P)-bd_dom_sf"/>
</dbReference>
<comment type="similarity">
    <text evidence="2">Belongs to the NAD(P)-dependent epimerase/dehydratase family.</text>
</comment>
<feature type="domain" description="NAD-dependent epimerase/dehydratase" evidence="6">
    <location>
        <begin position="3"/>
        <end position="231"/>
    </location>
</feature>
<dbReference type="GO" id="GO:0033499">
    <property type="term" value="P:galactose catabolic process via UDP-galactose, Leloir pathway"/>
    <property type="evidence" value="ECO:0007669"/>
    <property type="project" value="TreeGrafter"/>
</dbReference>
<gene>
    <name evidence="7" type="ORF">F6W96_15970</name>
</gene>
<dbReference type="RefSeq" id="WP_167486845.1">
    <property type="nucleotide sequence ID" value="NZ_CP046173.1"/>
</dbReference>
<comment type="pathway">
    <text evidence="1">Carbohydrate metabolism; galactose metabolism.</text>
</comment>
<evidence type="ECO:0000256" key="3">
    <source>
        <dbReference type="ARBA" id="ARBA00018569"/>
    </source>
</evidence>
<accession>A0A6G9Z224</accession>
<dbReference type="AlphaFoldDB" id="A0A6G9Z224"/>
<dbReference type="Gene3D" id="3.90.25.10">
    <property type="entry name" value="UDP-galactose 4-epimerase, domain 1"/>
    <property type="match status" value="1"/>
</dbReference>
<evidence type="ECO:0000256" key="4">
    <source>
        <dbReference type="ARBA" id="ARBA00031367"/>
    </source>
</evidence>
<evidence type="ECO:0000313" key="7">
    <source>
        <dbReference type="EMBL" id="QIS19558.1"/>
    </source>
</evidence>
<dbReference type="InterPro" id="IPR001509">
    <property type="entry name" value="Epimerase_deHydtase"/>
</dbReference>
<evidence type="ECO:0000313" key="8">
    <source>
        <dbReference type="Proteomes" id="UP000500953"/>
    </source>
</evidence>